<evidence type="ECO:0000313" key="2">
    <source>
        <dbReference type="EMBL" id="PYA69714.1"/>
    </source>
</evidence>
<dbReference type="InterPro" id="IPR000120">
    <property type="entry name" value="Amidase"/>
</dbReference>
<dbReference type="Pfam" id="PF01425">
    <property type="entry name" value="Amidase"/>
    <property type="match status" value="1"/>
</dbReference>
<dbReference type="InterPro" id="IPR036928">
    <property type="entry name" value="AS_sf"/>
</dbReference>
<keyword evidence="2" id="KW-0378">Hydrolase</keyword>
<dbReference type="PANTHER" id="PTHR11895">
    <property type="entry name" value="TRANSAMIDASE"/>
    <property type="match status" value="1"/>
</dbReference>
<reference evidence="2" key="1">
    <citation type="submission" date="2018-06" db="EMBL/GenBank/DDBJ databases">
        <title>Serratia marcescens genome sequencing and assembly.</title>
        <authorList>
            <person name="Martins R.C.R."/>
            <person name="Perdigao-Neto L.V."/>
            <person name="Costa S.F."/>
            <person name="Levin A.S.S."/>
        </authorList>
    </citation>
    <scope>NUCLEOTIDE SEQUENCE</scope>
    <source>
        <strain evidence="2">1283</strain>
    </source>
</reference>
<evidence type="ECO:0000313" key="3">
    <source>
        <dbReference type="Proteomes" id="UP000247823"/>
    </source>
</evidence>
<dbReference type="EMBL" id="QJQB01000201">
    <property type="protein sequence ID" value="PYA69714.1"/>
    <property type="molecule type" value="Genomic_DNA"/>
</dbReference>
<accession>A0ABX5NGM9</accession>
<proteinExistence type="predicted"/>
<dbReference type="Gene3D" id="3.90.1300.10">
    <property type="entry name" value="Amidase signature (AS) domain"/>
    <property type="match status" value="1"/>
</dbReference>
<dbReference type="InterPro" id="IPR023631">
    <property type="entry name" value="Amidase_dom"/>
</dbReference>
<gene>
    <name evidence="2" type="ORF">DMW51_08810</name>
</gene>
<feature type="non-terminal residue" evidence="2">
    <location>
        <position position="169"/>
    </location>
</feature>
<sequence>MSDPVEACGFTLSEWQHHYQTRPAGERLACVSATIETLIAGLNPDDNAWLYLATPAQREQQYRQLAQLLAAVDGDLSRLPLFGVPFAIKDNIDVGGWPTSAACPAFTYQAAADATVVANLRAAGAIALGKTNLDQFATGLVGTRSPYGAVVNSFDSRYVSGGFRPRPPP</sequence>
<protein>
    <submittedName>
        <fullName evidence="2">Allophanate hydrolase</fullName>
    </submittedName>
</protein>
<comment type="caution">
    <text evidence="2">The sequence shown here is derived from an EMBL/GenBank/DDBJ whole genome shotgun (WGS) entry which is preliminary data.</text>
</comment>
<dbReference type="Proteomes" id="UP000247823">
    <property type="component" value="Unassembled WGS sequence"/>
</dbReference>
<reference evidence="2" key="2">
    <citation type="submission" date="2018-06" db="EMBL/GenBank/DDBJ databases">
        <authorList>
            <person name="Martins R.C."/>
            <person name="Perdigao-Neto L.V."/>
            <person name="Costa S.F."/>
            <person name="Levin A.S.S."/>
        </authorList>
    </citation>
    <scope>NUCLEOTIDE SEQUENCE</scope>
    <source>
        <strain evidence="2">1283</strain>
    </source>
</reference>
<feature type="domain" description="Amidase" evidence="1">
    <location>
        <begin position="39"/>
        <end position="162"/>
    </location>
</feature>
<dbReference type="RefSeq" id="WP_258371831.1">
    <property type="nucleotide sequence ID" value="NZ_QJQB01000201.1"/>
</dbReference>
<dbReference type="GO" id="GO:0016787">
    <property type="term" value="F:hydrolase activity"/>
    <property type="evidence" value="ECO:0007669"/>
    <property type="project" value="UniProtKB-KW"/>
</dbReference>
<organism evidence="2 3">
    <name type="scientific">Serratia marcescens</name>
    <dbReference type="NCBI Taxonomy" id="615"/>
    <lineage>
        <taxon>Bacteria</taxon>
        <taxon>Pseudomonadati</taxon>
        <taxon>Pseudomonadota</taxon>
        <taxon>Gammaproteobacteria</taxon>
        <taxon>Enterobacterales</taxon>
        <taxon>Yersiniaceae</taxon>
        <taxon>Serratia</taxon>
    </lineage>
</organism>
<evidence type="ECO:0000259" key="1">
    <source>
        <dbReference type="Pfam" id="PF01425"/>
    </source>
</evidence>
<dbReference type="PANTHER" id="PTHR11895:SF169">
    <property type="entry name" value="GLUTAMYL-TRNA(GLN) AMIDOTRANSFERASE"/>
    <property type="match status" value="1"/>
</dbReference>
<keyword evidence="3" id="KW-1185">Reference proteome</keyword>
<dbReference type="SUPFAM" id="SSF75304">
    <property type="entry name" value="Amidase signature (AS) enzymes"/>
    <property type="match status" value="1"/>
</dbReference>
<name>A0ABX5NGM9_SERMA</name>